<comment type="caution">
    <text evidence="1">The sequence shown here is derived from an EMBL/GenBank/DDBJ whole genome shotgun (WGS) entry which is preliminary data.</text>
</comment>
<dbReference type="Proteomes" id="UP000262882">
    <property type="component" value="Unassembled WGS sequence"/>
</dbReference>
<dbReference type="Gene3D" id="3.30.160.800">
    <property type="match status" value="1"/>
</dbReference>
<evidence type="ECO:0000313" key="2">
    <source>
        <dbReference type="Proteomes" id="UP000262882"/>
    </source>
</evidence>
<gene>
    <name evidence="1" type="ORF">D0T12_28625</name>
</gene>
<reference evidence="1 2" key="1">
    <citation type="submission" date="2018-08" db="EMBL/GenBank/DDBJ databases">
        <title>Actinomadura spongicola sp. nov., isolated from marine sponge Leucetta chagosensis.</title>
        <authorList>
            <person name="Li L."/>
            <person name="Lin H.W."/>
        </authorList>
    </citation>
    <scope>NUCLEOTIDE SEQUENCE [LARGE SCALE GENOMIC DNA]</scope>
    <source>
        <strain evidence="1 2">LHW52907</strain>
    </source>
</reference>
<dbReference type="AlphaFoldDB" id="A0A372GAU1"/>
<protein>
    <recommendedName>
        <fullName evidence="3">UvrD-like helicase C-terminal domain-containing protein</fullName>
    </recommendedName>
</protein>
<name>A0A372GAU1_9ACTN</name>
<accession>A0A372GAU1</accession>
<proteinExistence type="predicted"/>
<dbReference type="SUPFAM" id="SSF52540">
    <property type="entry name" value="P-loop containing nucleoside triphosphate hydrolases"/>
    <property type="match status" value="1"/>
</dbReference>
<evidence type="ECO:0000313" key="1">
    <source>
        <dbReference type="EMBL" id="RFS82203.1"/>
    </source>
</evidence>
<dbReference type="OrthoDB" id="3196525at2"/>
<sequence>MIIAGVGEGLVPAARITRFAAEDPLRFRRDLRTARSLLFVAVTRARDNAVISWHGTKSRFLPLSDEWTCQEFPVG</sequence>
<dbReference type="EMBL" id="QVNQ01000010">
    <property type="protein sequence ID" value="RFS82203.1"/>
    <property type="molecule type" value="Genomic_DNA"/>
</dbReference>
<organism evidence="1 2">
    <name type="scientific">Actinomadura spongiicola</name>
    <dbReference type="NCBI Taxonomy" id="2303421"/>
    <lineage>
        <taxon>Bacteria</taxon>
        <taxon>Bacillati</taxon>
        <taxon>Actinomycetota</taxon>
        <taxon>Actinomycetes</taxon>
        <taxon>Streptosporangiales</taxon>
        <taxon>Thermomonosporaceae</taxon>
        <taxon>Actinomadura</taxon>
    </lineage>
</organism>
<dbReference type="InterPro" id="IPR027417">
    <property type="entry name" value="P-loop_NTPase"/>
</dbReference>
<evidence type="ECO:0008006" key="3">
    <source>
        <dbReference type="Google" id="ProtNLM"/>
    </source>
</evidence>
<keyword evidence="2" id="KW-1185">Reference proteome</keyword>